<dbReference type="EMBL" id="KZ824564">
    <property type="protein sequence ID" value="RAK85652.1"/>
    <property type="molecule type" value="Genomic_DNA"/>
</dbReference>
<sequence>METTGHKDVIHGMQFSSQVCNCRTSGAACVTSKQLKRRTRPRRHLEQQERLLDELRVQNENLQREIQQLRASHSRNIDTSVWNDTSSGLQAPNYPVLQVAGSSDAATTPTQQTQPIIKHLGRLVPLTPSVNRFAGSTTGIYFIRCAESVYKSLFHQEEGFPDVVNRLHLLGACPEYSQHLHFLNSIDLSRPPHFMLDKPRAFYLECNTYYLNALECARLTTAPENEDFPGLQSLLLTCLYLQLTRKHDEWIQLSGQVVRLAQCLGLHRHSRRFQFCAGEMEVRKRIWWCVYAVDVACSVVHGLPKMIQDDDVDTDLPVDTDLDDASATDILLPLPGETTSMATFILYVKLLRIFSSCLKSLYTTTKRRNGVAKITALDHELSVWRHSVVQFQGNEMKDHEDGLPDTLHMNSADQFFETLFLLFLGNVAVVLIHQPALTFDPKHPQFMKSLSRCIRAALNILSMLGSNHDDRRLHCLFPNKSSIVFQSTLLCFYHQWTCTAASLTPSHNLNPLMGRVVDTALKLLDMHKTELVSSDTGSNTSIDIRTISAAEDLFRLFSSRMERGRHPSESLEASSMTQKSSSSMGFTPPAGISNHELGNFERESQMITFPLDFGILERDILDFDWP</sequence>
<organism evidence="1 2">
    <name type="scientific">Aspergillus costaricaensis CBS 115574</name>
    <dbReference type="NCBI Taxonomy" id="1448317"/>
    <lineage>
        <taxon>Eukaryota</taxon>
        <taxon>Fungi</taxon>
        <taxon>Dikarya</taxon>
        <taxon>Ascomycota</taxon>
        <taxon>Pezizomycotina</taxon>
        <taxon>Eurotiomycetes</taxon>
        <taxon>Eurotiomycetidae</taxon>
        <taxon>Eurotiales</taxon>
        <taxon>Aspergillaceae</taxon>
        <taxon>Aspergillus</taxon>
        <taxon>Aspergillus subgen. Circumdati</taxon>
    </lineage>
</organism>
<gene>
    <name evidence="1" type="ORF">BO79DRAFT_155516</name>
</gene>
<reference evidence="1" key="1">
    <citation type="submission" date="2018-02" db="EMBL/GenBank/DDBJ databases">
        <title>The genomes of Aspergillus section Nigri reveals drivers in fungal speciation.</title>
        <authorList>
            <consortium name="DOE Joint Genome Institute"/>
            <person name="Vesth T.C."/>
            <person name="Nybo J."/>
            <person name="Theobald S."/>
            <person name="Brandl J."/>
            <person name="Frisvad J.C."/>
            <person name="Nielsen K.F."/>
            <person name="Lyhne E.K."/>
            <person name="Kogle M.E."/>
            <person name="Kuo A."/>
            <person name="Riley R."/>
            <person name="Clum A."/>
            <person name="Nolan M."/>
            <person name="Lipzen A."/>
            <person name="Salamov A."/>
            <person name="Henrissat B."/>
            <person name="Wiebenga A."/>
            <person name="De vries R.P."/>
            <person name="Grigoriev I.V."/>
            <person name="Mortensen U.H."/>
            <person name="Andersen M.R."/>
            <person name="Baker S.E."/>
        </authorList>
    </citation>
    <scope>NUCLEOTIDE SEQUENCE</scope>
    <source>
        <strain evidence="1">CBS 115574</strain>
    </source>
</reference>
<dbReference type="Proteomes" id="UP000249748">
    <property type="component" value="Unassembled WGS sequence"/>
</dbReference>
<accession>A0ACD1I525</accession>
<evidence type="ECO:0000313" key="1">
    <source>
        <dbReference type="EMBL" id="RAK85652.1"/>
    </source>
</evidence>
<name>A0ACD1I525_9EURO</name>
<keyword evidence="2" id="KW-1185">Reference proteome</keyword>
<evidence type="ECO:0000313" key="2">
    <source>
        <dbReference type="Proteomes" id="UP000249748"/>
    </source>
</evidence>
<protein>
    <submittedName>
        <fullName evidence="1">Uncharacterized protein</fullName>
    </submittedName>
</protein>
<proteinExistence type="predicted"/>